<evidence type="ECO:0000259" key="7">
    <source>
        <dbReference type="Pfam" id="PF04357"/>
    </source>
</evidence>
<evidence type="ECO:0000256" key="3">
    <source>
        <dbReference type="ARBA" id="ARBA00022989"/>
    </source>
</evidence>
<feature type="compositionally biased region" description="Polar residues" evidence="5">
    <location>
        <begin position="1697"/>
        <end position="1709"/>
    </location>
</feature>
<sequence length="1709" mass="187369">MDSKEKVPQKKRSFIAKTVRVVAWIIGSIIFLIIVALLLIQTGPVQNFARKKIVGYLENKLKTKVEIGRLDVKFPTSLSLQNIFFEDQSKDTLLYGGELDIDISMLKLLKSEINIQEISVNNIMAKIRRLPPDSTFNFQYIIDAFAGSPAKSSKVKDTSGLKMNIDRIFINNTHIIYKDAYTGNDMDLAVGHLDTKISTFDPSHLLFDIPSITLKGLKGHFYQMEPLKQSVKKTVSEAAAQSDNVLQFINKEMNFSEINVAYKSEPSNINSSFVIDNLVIHPKKFDLKNSIYTLDDATLNNSAIVIETASKKPVQLPQDTTLTTAPVPPFNIFSGAIVINKSSLKYDDNSVPHAANGMDYSHLNLTDLSLKANDLAYNIDTTSVSVKSASLKEQSGFVLDNLTADFTMNPSGVSLQNLLIETPGSEIRKSAAISYPSLNAIKKDPGLLALDIDLQNSKISIKDLKTFLPALSSQSISLSNNSTLYADARITGKVNDLNFQRLILRGLSATDINASGVVKGLPDPKKINVDLTIKKFQTSRTDILSILPASTLPPNITLPENVSANGMVKGGMDNLNTNLTINSSLGGAKVKGILINITDSNRAQYDLSLSARNIQLGTLLKNPKLGLLTGDFKIKGKAYNPAVANATFSGVISTITLNGYNYSNIKADGFIANKIYKITANINDPNLVANISAGGEYSGKYPGVKLNATIDSIKTLPLHLSSNAIVYHGDIDGDFTNTDPDNLSGNSMVTHSILVNDGKRFTLDSLQLIAGNNNGNHQLELSSDFISASIKGKYRLTQLADVFQQAIDPYFSMSAKKNIVKVDPYNFTISAGVNDNPALRAFLPTLTALKPITLYGAFTSDTGWNVFIKSPYVAYNGTTINNAEVDAATKNGALEFNTSFKQIKNGTAFSMYATTLEGTLQNNNLNFTLNIKDQKSTDKYTMTGLLSIPSTSNYTFSLKPGSLLLNYDKWNINEGNSIQYINGGVQAHNFVLSQNNQQLSLNSAGTDNNSPLQLNLKNFKIATLTGFVESDSLLVNGLLNGNAVVKNLQTQPTFTTDLTVENLSIYQDTIGNFTAKVNNNVASTYHADLTLKDRGNDVSINGDYMVKPTNSSYNFIANIASFQMHSLEGFTKGGIKDARGFLSGKIALNGSLNSPNIDGKLNFNNTAFNVSAFNNVFKIDKASIAVINNKGIEFQNFIIRDTAESELAIGGNVNTTDFLNYSFDLTIKARNFQAINSTNKDNKLFYGKMVFSTNLTVKGTPTHPVIDGNLTINNKTDFTVVLPQQEPGVEKREGIVRFVDYSATAEDSLLMVPYDSLNVSPLLGYDVSININVTKEATFNMIVDAANGDFLKLKGTAQLTAGIDASGKITLVGSYEIDEGAYNLSFNFLKRNFIIQKGSRIVWTGEPTTAQISVTAIYIANTAPLDLVQGQVAGDQTIYKQKLPFEVHLSLNGELLKPQISFDIVLPSDKNYNVDNSIVSTVQNKLVQVRQDPGEMNKQVFALLLLNRFVGENPFDNSGASSINASTFAMQSVSRLLSEQLNALTKNLIEGVDINFDVATTQDYTTGSQQNRTDLNVGITKRLLSDRLTVTVGSDFELQGPQPTNNSQQNFAGDISINYKLSKDGKYMLRAYRKNDYTDIIEGYVIETGIGFVISADYNKFKELFSTKEQRRKKRQIRKENKTINKQDTIRKEDEQTITPPSKANENDK</sequence>
<keyword evidence="9" id="KW-1185">Reference proteome</keyword>
<proteinExistence type="predicted"/>
<dbReference type="GO" id="GO:0009306">
    <property type="term" value="P:protein secretion"/>
    <property type="evidence" value="ECO:0007669"/>
    <property type="project" value="InterPro"/>
</dbReference>
<name>A0A5J5IHT5_9BACT</name>
<comment type="subcellular location">
    <subcellularLocation>
        <location evidence="1">Membrane</location>
        <topology evidence="1">Single-pass membrane protein</topology>
    </subcellularLocation>
</comment>
<evidence type="ECO:0000256" key="1">
    <source>
        <dbReference type="ARBA" id="ARBA00004167"/>
    </source>
</evidence>
<evidence type="ECO:0000256" key="2">
    <source>
        <dbReference type="ARBA" id="ARBA00022692"/>
    </source>
</evidence>
<evidence type="ECO:0000313" key="9">
    <source>
        <dbReference type="Proteomes" id="UP000326903"/>
    </source>
</evidence>
<reference evidence="8 9" key="1">
    <citation type="submission" date="2019-09" db="EMBL/GenBank/DDBJ databases">
        <title>Draft genome sequence of Ginsengibacter sp. BR5-29.</title>
        <authorList>
            <person name="Im W.-T."/>
        </authorList>
    </citation>
    <scope>NUCLEOTIDE SEQUENCE [LARGE SCALE GENOMIC DNA]</scope>
    <source>
        <strain evidence="8 9">BR5-29</strain>
    </source>
</reference>
<dbReference type="GO" id="GO:0005886">
    <property type="term" value="C:plasma membrane"/>
    <property type="evidence" value="ECO:0007669"/>
    <property type="project" value="InterPro"/>
</dbReference>
<keyword evidence="2 6" id="KW-0812">Transmembrane</keyword>
<evidence type="ECO:0000256" key="6">
    <source>
        <dbReference type="SAM" id="Phobius"/>
    </source>
</evidence>
<evidence type="ECO:0000256" key="5">
    <source>
        <dbReference type="SAM" id="MobiDB-lite"/>
    </source>
</evidence>
<evidence type="ECO:0000313" key="8">
    <source>
        <dbReference type="EMBL" id="KAA9040655.1"/>
    </source>
</evidence>
<organism evidence="8 9">
    <name type="scientific">Ginsengibacter hankyongi</name>
    <dbReference type="NCBI Taxonomy" id="2607284"/>
    <lineage>
        <taxon>Bacteria</taxon>
        <taxon>Pseudomonadati</taxon>
        <taxon>Bacteroidota</taxon>
        <taxon>Chitinophagia</taxon>
        <taxon>Chitinophagales</taxon>
        <taxon>Chitinophagaceae</taxon>
        <taxon>Ginsengibacter</taxon>
    </lineage>
</organism>
<feature type="domain" description="Translocation and assembly module TamB C-terminal" evidence="7">
    <location>
        <begin position="1197"/>
        <end position="1635"/>
    </location>
</feature>
<accession>A0A5J5IHT5</accession>
<dbReference type="Pfam" id="PF04357">
    <property type="entry name" value="TamB"/>
    <property type="match status" value="1"/>
</dbReference>
<evidence type="ECO:0000256" key="4">
    <source>
        <dbReference type="ARBA" id="ARBA00023136"/>
    </source>
</evidence>
<feature type="transmembrane region" description="Helical" evidence="6">
    <location>
        <begin position="21"/>
        <end position="40"/>
    </location>
</feature>
<keyword evidence="3 6" id="KW-1133">Transmembrane helix</keyword>
<comment type="caution">
    <text evidence="8">The sequence shown here is derived from an EMBL/GenBank/DDBJ whole genome shotgun (WGS) entry which is preliminary data.</text>
</comment>
<dbReference type="RefSeq" id="WP_150412715.1">
    <property type="nucleotide sequence ID" value="NZ_VYQF01000001.1"/>
</dbReference>
<feature type="region of interest" description="Disordered" evidence="5">
    <location>
        <begin position="1671"/>
        <end position="1709"/>
    </location>
</feature>
<dbReference type="Proteomes" id="UP000326903">
    <property type="component" value="Unassembled WGS sequence"/>
</dbReference>
<keyword evidence="4 6" id="KW-0472">Membrane</keyword>
<gene>
    <name evidence="8" type="ORF">FW778_01035</name>
</gene>
<protein>
    <recommendedName>
        <fullName evidence="7">Translocation and assembly module TamB C-terminal domain-containing protein</fullName>
    </recommendedName>
</protein>
<feature type="compositionally biased region" description="Basic and acidic residues" evidence="5">
    <location>
        <begin position="1678"/>
        <end position="1695"/>
    </location>
</feature>
<dbReference type="InterPro" id="IPR007452">
    <property type="entry name" value="TamB_C"/>
</dbReference>
<dbReference type="EMBL" id="VYQF01000001">
    <property type="protein sequence ID" value="KAA9040655.1"/>
    <property type="molecule type" value="Genomic_DNA"/>
</dbReference>